<evidence type="ECO:0008006" key="6">
    <source>
        <dbReference type="Google" id="ProtNLM"/>
    </source>
</evidence>
<organism evidence="4 5">
    <name type="scientific">Capsella rubella</name>
    <dbReference type="NCBI Taxonomy" id="81985"/>
    <lineage>
        <taxon>Eukaryota</taxon>
        <taxon>Viridiplantae</taxon>
        <taxon>Streptophyta</taxon>
        <taxon>Embryophyta</taxon>
        <taxon>Tracheophyta</taxon>
        <taxon>Spermatophyta</taxon>
        <taxon>Magnoliopsida</taxon>
        <taxon>eudicotyledons</taxon>
        <taxon>Gunneridae</taxon>
        <taxon>Pentapetalae</taxon>
        <taxon>rosids</taxon>
        <taxon>malvids</taxon>
        <taxon>Brassicales</taxon>
        <taxon>Brassicaceae</taxon>
        <taxon>Camelineae</taxon>
        <taxon>Capsella</taxon>
    </lineage>
</organism>
<dbReference type="InterPro" id="IPR025558">
    <property type="entry name" value="DUF4283"/>
</dbReference>
<dbReference type="InterPro" id="IPR040256">
    <property type="entry name" value="At4g02000-like"/>
</dbReference>
<feature type="compositionally biased region" description="Basic residues" evidence="1">
    <location>
        <begin position="645"/>
        <end position="672"/>
    </location>
</feature>
<evidence type="ECO:0000313" key="4">
    <source>
        <dbReference type="EMBL" id="EOA12026.1"/>
    </source>
</evidence>
<feature type="compositionally biased region" description="Basic and acidic residues" evidence="1">
    <location>
        <begin position="290"/>
        <end position="309"/>
    </location>
</feature>
<proteinExistence type="predicted"/>
<feature type="domain" description="DUF4283" evidence="2">
    <location>
        <begin position="44"/>
        <end position="127"/>
    </location>
</feature>
<evidence type="ECO:0000313" key="5">
    <source>
        <dbReference type="Proteomes" id="UP000029121"/>
    </source>
</evidence>
<feature type="compositionally biased region" description="Basic and acidic residues" evidence="1">
    <location>
        <begin position="324"/>
        <end position="336"/>
    </location>
</feature>
<keyword evidence="5" id="KW-1185">Reference proteome</keyword>
<evidence type="ECO:0000259" key="2">
    <source>
        <dbReference type="Pfam" id="PF14111"/>
    </source>
</evidence>
<dbReference type="PANTHER" id="PTHR31286:SF132">
    <property type="entry name" value="DUF4283 DOMAIN-CONTAINING PROTEIN"/>
    <property type="match status" value="1"/>
</dbReference>
<dbReference type="PANTHER" id="PTHR31286">
    <property type="entry name" value="GLYCINE-RICH CELL WALL STRUCTURAL PROTEIN 1.8-LIKE"/>
    <property type="match status" value="1"/>
</dbReference>
<accession>R0ETE9</accession>
<feature type="compositionally biased region" description="Basic and acidic residues" evidence="1">
    <location>
        <begin position="243"/>
        <end position="254"/>
    </location>
</feature>
<sequence length="709" mass="78408">MSRRPRASWYRSSPPPQAANLPVLEDNDDEVVVLPPVDNSAIISRLNLSLVGRMFHRGGRSMAALVSTLPKEHIWDLEGHVRGIPLGESRFQFFFETEADLLKVLNKRPCHFNHWSFALERWQPHIGASFPDTMTFWIRIDGIPAEYWVFDSLSAFGASLGTVRAVDTTKGRIQVSVQADAPLKFKKQAQIPTGETVSVSLLYEKLHRWCLYCRRICHEPESCPLLDKDQRILYQKQFDLEKSLRAPPRDDSSHSRLLPRPSGRRPLENRQSDRSSLHPNQRDSSPSRVVRKEKARREAPYQVPSRREGAPPAPHRSHLPHQKHISDPKGKGKMDDVENDDENHENFSPRNRSVLRIGDDGVIPQNISQHSNPKHLELTTVSDSQATLSDPYLSQAKAKQDCLSPDYARDRPFRLTLQKKSKLPSSSHQSPGSKSGTSTHNPPEIGSSAKKSLNFNVQEKNGVDPHPPLSFANLSLDNQSTQRRKSWYEMTLEEEAENAVAEISPFSAPAAVDPPLAPVDAQAVWAPPFASDQAFEAAQMDDPDADSFGSMDDEMFANDDLLGEDLHASLQNQEAAHRPLSPPVAIPASKAEIKTLKSKIVSGSSVLSDGPPAVSRPTTKPSPLIAGPSKRSIKSPSLHVNSASRKIKLAKGGTPRKRHSSKSGHSRPRSSRKTSSSVPRASANPFSTSKTPDHLVTPEGPLNPPGTAP</sequence>
<feature type="region of interest" description="Disordered" evidence="1">
    <location>
        <begin position="458"/>
        <end position="477"/>
    </location>
</feature>
<evidence type="ECO:0000259" key="3">
    <source>
        <dbReference type="Pfam" id="PF14392"/>
    </source>
</evidence>
<dbReference type="AlphaFoldDB" id="R0ETE9"/>
<dbReference type="Pfam" id="PF14111">
    <property type="entry name" value="DUF4283"/>
    <property type="match status" value="1"/>
</dbReference>
<dbReference type="eggNOG" id="KOG1075">
    <property type="taxonomic scope" value="Eukaryota"/>
</dbReference>
<reference evidence="5" key="1">
    <citation type="journal article" date="2013" name="Nat. Genet.">
        <title>The Capsella rubella genome and the genomic consequences of rapid mating system evolution.</title>
        <authorList>
            <person name="Slotte T."/>
            <person name="Hazzouri K.M."/>
            <person name="Agren J.A."/>
            <person name="Koenig D."/>
            <person name="Maumus F."/>
            <person name="Guo Y.L."/>
            <person name="Steige K."/>
            <person name="Platts A.E."/>
            <person name="Escobar J.S."/>
            <person name="Newman L.K."/>
            <person name="Wang W."/>
            <person name="Mandakova T."/>
            <person name="Vello E."/>
            <person name="Smith L.M."/>
            <person name="Henz S.R."/>
            <person name="Steffen J."/>
            <person name="Takuno S."/>
            <person name="Brandvain Y."/>
            <person name="Coop G."/>
            <person name="Andolfatto P."/>
            <person name="Hu T.T."/>
            <person name="Blanchette M."/>
            <person name="Clark R.M."/>
            <person name="Quesneville H."/>
            <person name="Nordborg M."/>
            <person name="Gaut B.S."/>
            <person name="Lysak M.A."/>
            <person name="Jenkins J."/>
            <person name="Grimwood J."/>
            <person name="Chapman J."/>
            <person name="Prochnik S."/>
            <person name="Shu S."/>
            <person name="Rokhsar D."/>
            <person name="Schmutz J."/>
            <person name="Weigel D."/>
            <person name="Wright S.I."/>
        </authorList>
    </citation>
    <scope>NUCLEOTIDE SEQUENCE [LARGE SCALE GENOMIC DNA]</scope>
    <source>
        <strain evidence="5">cv. Monte Gargano</strain>
    </source>
</reference>
<feature type="compositionally biased region" description="Low complexity" evidence="1">
    <location>
        <begin position="423"/>
        <end position="438"/>
    </location>
</feature>
<dbReference type="Proteomes" id="UP000029121">
    <property type="component" value="Unassembled WGS sequence"/>
</dbReference>
<feature type="region of interest" description="Disordered" evidence="1">
    <location>
        <begin position="562"/>
        <end position="584"/>
    </location>
</feature>
<gene>
    <name evidence="4" type="ORF">CARUB_v10008039mg</name>
</gene>
<name>R0ETE9_9BRAS</name>
<feature type="domain" description="Zinc knuckle CX2CX4HX4C" evidence="3">
    <location>
        <begin position="181"/>
        <end position="224"/>
    </location>
</feature>
<dbReference type="Pfam" id="PF14392">
    <property type="entry name" value="zf-CCHC_4"/>
    <property type="match status" value="1"/>
</dbReference>
<feature type="region of interest" description="Disordered" evidence="1">
    <location>
        <begin position="417"/>
        <end position="449"/>
    </location>
</feature>
<feature type="compositionally biased region" description="Polar residues" evidence="1">
    <location>
        <begin position="277"/>
        <end position="287"/>
    </location>
</feature>
<feature type="region of interest" description="Disordered" evidence="1">
    <location>
        <begin position="600"/>
        <end position="709"/>
    </location>
</feature>
<feature type="compositionally biased region" description="Acidic residues" evidence="1">
    <location>
        <begin position="539"/>
        <end position="555"/>
    </location>
</feature>
<feature type="compositionally biased region" description="Basic and acidic residues" evidence="1">
    <location>
        <begin position="265"/>
        <end position="276"/>
    </location>
</feature>
<dbReference type="InterPro" id="IPR025836">
    <property type="entry name" value="Zn_knuckle_CX2CX4HX4C"/>
</dbReference>
<dbReference type="EMBL" id="KB870973">
    <property type="protein sequence ID" value="EOA12026.1"/>
    <property type="molecule type" value="Genomic_DNA"/>
</dbReference>
<feature type="compositionally biased region" description="Low complexity" evidence="1">
    <location>
        <begin position="673"/>
        <end position="682"/>
    </location>
</feature>
<feature type="compositionally biased region" description="Polar residues" evidence="1">
    <location>
        <begin position="634"/>
        <end position="644"/>
    </location>
</feature>
<feature type="region of interest" description="Disordered" evidence="1">
    <location>
        <begin position="243"/>
        <end position="355"/>
    </location>
</feature>
<protein>
    <recommendedName>
        <fullName evidence="6">DUF4283 domain-containing protein</fullName>
    </recommendedName>
</protein>
<evidence type="ECO:0000256" key="1">
    <source>
        <dbReference type="SAM" id="MobiDB-lite"/>
    </source>
</evidence>
<feature type="region of interest" description="Disordered" evidence="1">
    <location>
        <begin position="536"/>
        <end position="555"/>
    </location>
</feature>